<reference evidence="1" key="1">
    <citation type="submission" date="2021-06" db="EMBL/GenBank/DDBJ databases">
        <authorList>
            <person name="Kallberg Y."/>
            <person name="Tangrot J."/>
            <person name="Rosling A."/>
        </authorList>
    </citation>
    <scope>NUCLEOTIDE SEQUENCE</scope>
    <source>
        <strain evidence="1">IL203A</strain>
    </source>
</reference>
<organism evidence="1 2">
    <name type="scientific">Dentiscutata heterogama</name>
    <dbReference type="NCBI Taxonomy" id="1316150"/>
    <lineage>
        <taxon>Eukaryota</taxon>
        <taxon>Fungi</taxon>
        <taxon>Fungi incertae sedis</taxon>
        <taxon>Mucoromycota</taxon>
        <taxon>Glomeromycotina</taxon>
        <taxon>Glomeromycetes</taxon>
        <taxon>Diversisporales</taxon>
        <taxon>Gigasporaceae</taxon>
        <taxon>Dentiscutata</taxon>
    </lineage>
</organism>
<evidence type="ECO:0000313" key="1">
    <source>
        <dbReference type="EMBL" id="CAG8598367.1"/>
    </source>
</evidence>
<dbReference type="Proteomes" id="UP000789702">
    <property type="component" value="Unassembled WGS sequence"/>
</dbReference>
<proteinExistence type="predicted"/>
<gene>
    <name evidence="1" type="ORF">DHETER_LOCUS7146</name>
</gene>
<comment type="caution">
    <text evidence="1">The sequence shown here is derived from an EMBL/GenBank/DDBJ whole genome shotgun (WGS) entry which is preliminary data.</text>
</comment>
<name>A0ACA9MQE8_9GLOM</name>
<feature type="non-terminal residue" evidence="1">
    <location>
        <position position="543"/>
    </location>
</feature>
<keyword evidence="2" id="KW-1185">Reference proteome</keyword>
<accession>A0ACA9MQE8</accession>
<sequence length="543" mass="60057">MIATYSQPSSFAHQHQSSETFEDIKSNNSSNLHGTLSIVKNCDSPYNNCAIQASLSEQPPQHVQPSTGSRQQTFGSSTVRHYNNNNIRTSSSLSSSNTSTNRNNFNDTQIFTTASTTTEQHQFSFANSRSGCNNNNRSNSKNINMCHNIGGLNLKETNDWTKNNTNDSTELKYCDILFENVDFPPKKSHCADNNENKDDDLDDSKKDPLGTSNWRLYTKAKDALPNGIRLENITWRMMFLASKSKNSERTKNNLQSLNDSNAIIPTNISILGDTFTSNTNRQYKNSVKKSNVNDISIRDKSISSLKDADNTLLSLDMDMDDSLNKIDHHLNVDMDQDDYNSMLDDHIHAPFVMSPTDTSASNTDDNLSVYNSTPSPVLTSSTIPAIPIPVSSASNNYNLPLTTSPTNCPFEFITSEGLRFTSPQNLKRNYMNFPGKPIMYTRSFAIPVPRSQIFNSTGTHGLNSKKTTLKPHQIFPSPISSITIPSDTADDSDVELPESISSSATTASTNTQYTLNTFNPAFDQTSLDYPSSLISSSAPISLP</sequence>
<protein>
    <submittedName>
        <fullName evidence="1">4098_t:CDS:1</fullName>
    </submittedName>
</protein>
<dbReference type="EMBL" id="CAJVPU010009782">
    <property type="protein sequence ID" value="CAG8598367.1"/>
    <property type="molecule type" value="Genomic_DNA"/>
</dbReference>
<evidence type="ECO:0000313" key="2">
    <source>
        <dbReference type="Proteomes" id="UP000789702"/>
    </source>
</evidence>